<evidence type="ECO:0000313" key="2">
    <source>
        <dbReference type="EMBL" id="KAJ7365270.1"/>
    </source>
</evidence>
<evidence type="ECO:0000256" key="1">
    <source>
        <dbReference type="ARBA" id="ARBA00023002"/>
    </source>
</evidence>
<evidence type="ECO:0000313" key="3">
    <source>
        <dbReference type="Proteomes" id="UP001163046"/>
    </source>
</evidence>
<sequence>MRSTGVTVYVLRPGPVRTEIWRNWTLLHKPYIKPFVLMLAWLFFKDCKQGAQTTIYCSVAEELNGVSGLYYSDCRVDECNKLAKDPGLAKKLWDVSERFTGESWKD</sequence>
<dbReference type="Proteomes" id="UP001163046">
    <property type="component" value="Unassembled WGS sequence"/>
</dbReference>
<comment type="caution">
    <text evidence="2">The sequence shown here is derived from an EMBL/GenBank/DDBJ whole genome shotgun (WGS) entry which is preliminary data.</text>
</comment>
<proteinExistence type="predicted"/>
<dbReference type="InterPro" id="IPR036291">
    <property type="entry name" value="NAD(P)-bd_dom_sf"/>
</dbReference>
<dbReference type="EMBL" id="MU827303">
    <property type="protein sequence ID" value="KAJ7365270.1"/>
    <property type="molecule type" value="Genomic_DNA"/>
</dbReference>
<protein>
    <submittedName>
        <fullName evidence="2">Retinol dehydrogenase 13</fullName>
    </submittedName>
</protein>
<dbReference type="OrthoDB" id="191139at2759"/>
<dbReference type="SUPFAM" id="SSF51735">
    <property type="entry name" value="NAD(P)-binding Rossmann-fold domains"/>
    <property type="match status" value="1"/>
</dbReference>
<keyword evidence="3" id="KW-1185">Reference proteome</keyword>
<organism evidence="2 3">
    <name type="scientific">Desmophyllum pertusum</name>
    <dbReference type="NCBI Taxonomy" id="174260"/>
    <lineage>
        <taxon>Eukaryota</taxon>
        <taxon>Metazoa</taxon>
        <taxon>Cnidaria</taxon>
        <taxon>Anthozoa</taxon>
        <taxon>Hexacorallia</taxon>
        <taxon>Scleractinia</taxon>
        <taxon>Caryophylliina</taxon>
        <taxon>Caryophylliidae</taxon>
        <taxon>Desmophyllum</taxon>
    </lineage>
</organism>
<name>A0A9W9YS52_9CNID</name>
<dbReference type="PANTHER" id="PTHR43157:SF31">
    <property type="entry name" value="PHOSPHATIDYLINOSITOL-GLYCAN BIOSYNTHESIS CLASS F PROTEIN"/>
    <property type="match status" value="1"/>
</dbReference>
<dbReference type="Gene3D" id="3.40.50.720">
    <property type="entry name" value="NAD(P)-binding Rossmann-like Domain"/>
    <property type="match status" value="1"/>
</dbReference>
<reference evidence="2" key="1">
    <citation type="submission" date="2023-01" db="EMBL/GenBank/DDBJ databases">
        <title>Genome assembly of the deep-sea coral Lophelia pertusa.</title>
        <authorList>
            <person name="Herrera S."/>
            <person name="Cordes E."/>
        </authorList>
    </citation>
    <scope>NUCLEOTIDE SEQUENCE</scope>
    <source>
        <strain evidence="2">USNM1676648</strain>
        <tissue evidence="2">Polyp</tissue>
    </source>
</reference>
<keyword evidence="1" id="KW-0560">Oxidoreductase</keyword>
<dbReference type="GO" id="GO:0016491">
    <property type="term" value="F:oxidoreductase activity"/>
    <property type="evidence" value="ECO:0007669"/>
    <property type="project" value="UniProtKB-KW"/>
</dbReference>
<dbReference type="PANTHER" id="PTHR43157">
    <property type="entry name" value="PHOSPHATIDYLINOSITOL-GLYCAN BIOSYNTHESIS CLASS F PROTEIN-RELATED"/>
    <property type="match status" value="1"/>
</dbReference>
<dbReference type="AlphaFoldDB" id="A0A9W9YS52"/>
<accession>A0A9W9YS52</accession>
<gene>
    <name evidence="2" type="primary">RDH13_1</name>
    <name evidence="2" type="ORF">OS493_005369</name>
</gene>